<dbReference type="AlphaFoldDB" id="A0A6J8F0L5"/>
<dbReference type="Proteomes" id="UP000507470">
    <property type="component" value="Unassembled WGS sequence"/>
</dbReference>
<organism evidence="1 2">
    <name type="scientific">Mytilus coruscus</name>
    <name type="common">Sea mussel</name>
    <dbReference type="NCBI Taxonomy" id="42192"/>
    <lineage>
        <taxon>Eukaryota</taxon>
        <taxon>Metazoa</taxon>
        <taxon>Spiralia</taxon>
        <taxon>Lophotrochozoa</taxon>
        <taxon>Mollusca</taxon>
        <taxon>Bivalvia</taxon>
        <taxon>Autobranchia</taxon>
        <taxon>Pteriomorphia</taxon>
        <taxon>Mytilida</taxon>
        <taxon>Mytiloidea</taxon>
        <taxon>Mytilidae</taxon>
        <taxon>Mytilinae</taxon>
        <taxon>Mytilus</taxon>
    </lineage>
</organism>
<accession>A0A6J8F0L5</accession>
<protein>
    <submittedName>
        <fullName evidence="1">Uncharacterized protein</fullName>
    </submittedName>
</protein>
<gene>
    <name evidence="1" type="ORF">MCOR_58140</name>
</gene>
<evidence type="ECO:0000313" key="1">
    <source>
        <dbReference type="EMBL" id="CAC5426438.1"/>
    </source>
</evidence>
<dbReference type="EMBL" id="CACVKT020010430">
    <property type="protein sequence ID" value="CAC5426438.1"/>
    <property type="molecule type" value="Genomic_DNA"/>
</dbReference>
<evidence type="ECO:0000313" key="2">
    <source>
        <dbReference type="Proteomes" id="UP000507470"/>
    </source>
</evidence>
<dbReference type="OrthoDB" id="6179403at2759"/>
<reference evidence="1 2" key="1">
    <citation type="submission" date="2020-06" db="EMBL/GenBank/DDBJ databases">
        <authorList>
            <person name="Li R."/>
            <person name="Bekaert M."/>
        </authorList>
    </citation>
    <scope>NUCLEOTIDE SEQUENCE [LARGE SCALE GENOMIC DNA]</scope>
    <source>
        <strain evidence="2">wild</strain>
    </source>
</reference>
<keyword evidence="2" id="KW-1185">Reference proteome</keyword>
<proteinExistence type="predicted"/>
<name>A0A6J8F0L5_MYTCO</name>
<sequence>MSEEEILVVEQMDETKLFKEDDSNFSTADVVTLLNSSLNKVLQRQKSEIFLLSRLQIDTLNQRNKILKIADRHGWDTVHENLDDSLADRVEDASKLRTAVFRANHKRTANKPYNRGGDREGFNIRDLFRGFSKEMTTTVSKTTSRISTTTDCASKRPVHCPILSPQRTYLQQYQSAPATISSAPPLS</sequence>